<dbReference type="PANTHER" id="PTHR33307">
    <property type="entry name" value="ALPHA-RHAMNOSIDASE (EUROFUNG)"/>
    <property type="match status" value="1"/>
</dbReference>
<dbReference type="GO" id="GO:0016787">
    <property type="term" value="F:hydrolase activity"/>
    <property type="evidence" value="ECO:0007669"/>
    <property type="project" value="UniProtKB-KW"/>
</dbReference>
<evidence type="ECO:0000259" key="5">
    <source>
        <dbReference type="Pfam" id="PF08531"/>
    </source>
</evidence>
<dbReference type="PIRSF" id="PIRSF010631">
    <property type="entry name" value="A-rhamnsds"/>
    <property type="match status" value="1"/>
</dbReference>
<dbReference type="Gene3D" id="2.60.40.10">
    <property type="entry name" value="Immunoglobulins"/>
    <property type="match status" value="1"/>
</dbReference>
<dbReference type="InterPro" id="IPR012341">
    <property type="entry name" value="6hp_glycosidase-like_sf"/>
</dbReference>
<sequence length="852" mass="96177">MTVENLVNPIGLDQPNPRFRWKINSLEQAVRSTAFELEFCKDTSLVAKGTFLHRTGKIVSPVGFYRYNGPELQPYTRYYWRTRAWDQSGFVSAYSAWASFEMGKMHSGNWTGSWISDGNSKEEKALPHFRKEFSLTKKIRSARAYIAAGGLFELSLNGKRISDAWLEPTYTRYDRRLLYCTYDITAELLNGKNAVAVLLGNGWYNHQSTAVWNFHEAPWRNRPCFVLDIRVEYEDGTVETIGSDRDWKTKTGPVIFSSIYTAEHYDARLDMPGWDQAGFADSSWSNSIYRSAPAPLVTAQALHPIRRVKELAAVSIRKFSDTVYVLDMGRNISGVASIRLKGKAGTIVKLRHSERLYENGRTDLSNIDVHYRPQDNSDPFQTDIFILSGKGMEEFTPRFNYKGFQYVEVTASEPIELTKESVKAYFMHSDLPVTGAVSSSNPVLNKIWAATNASYLSNMFGYPTDCPQREKNGWTGDGHIASETGLFNFDGITVYEKWLQDHLDEQQPNGVFPSIIPSNGWGYEWGNGPDWTSTIAIIPWNIYQFYGDTSLLAHTYDALKRYVQYLESISKDGICYWGLGDWVPVKSKTPVEFTSTAYYYTDVVILSKAARLLGKAADADRYTALSEKIYQAFQQKFWNASTRLYGSGLQTELSVALHWKLVPDSLIPVVAKALADRVVADGRQIDVGLLGTKTILNALSDNGYADLAYELASRETFPSWGWWIKNGATTLYENWPINAASDISMNHIMFGEIGAWMYKALGGIKPVEAAPGFQVIQLEPNFPKKLDQFSCSYESVWGKIESAWERKGNMLQYKVTIPPGATGRLRIPSQGKAGTHFIELGSGIHQFSWKNL</sequence>
<dbReference type="Gene3D" id="2.60.120.260">
    <property type="entry name" value="Galactose-binding domain-like"/>
    <property type="match status" value="2"/>
</dbReference>
<feature type="domain" description="Alpha-L-rhamnosidase six-hairpin glycosidase" evidence="6">
    <location>
        <begin position="434"/>
        <end position="760"/>
    </location>
</feature>
<evidence type="ECO:0000313" key="8">
    <source>
        <dbReference type="EMBL" id="MCF1713536.1"/>
    </source>
</evidence>
<evidence type="ECO:0000313" key="9">
    <source>
        <dbReference type="Proteomes" id="UP001200145"/>
    </source>
</evidence>
<name>A0ABS9BDH6_9BACT</name>
<dbReference type="PANTHER" id="PTHR33307:SF6">
    <property type="entry name" value="ALPHA-RHAMNOSIDASE (EUROFUNG)-RELATED"/>
    <property type="match status" value="1"/>
</dbReference>
<dbReference type="Pfam" id="PF08531">
    <property type="entry name" value="Bac_rhamnosid_N"/>
    <property type="match status" value="1"/>
</dbReference>
<evidence type="ECO:0000259" key="7">
    <source>
        <dbReference type="Pfam" id="PF17390"/>
    </source>
</evidence>
<gene>
    <name evidence="8" type="ORF">L0U88_02695</name>
</gene>
<dbReference type="InterPro" id="IPR013783">
    <property type="entry name" value="Ig-like_fold"/>
</dbReference>
<dbReference type="Pfam" id="PF17389">
    <property type="entry name" value="Bac_rhamnosid6H"/>
    <property type="match status" value="1"/>
</dbReference>
<protein>
    <recommendedName>
        <fullName evidence="2">alpha-L-rhamnosidase</fullName>
        <ecNumber evidence="2">3.2.1.40</ecNumber>
    </recommendedName>
</protein>
<proteinExistence type="predicted"/>
<dbReference type="InterPro" id="IPR008928">
    <property type="entry name" value="6-hairpin_glycosidase_sf"/>
</dbReference>
<organism evidence="8 9">
    <name type="scientific">Flavihumibacter fluminis</name>
    <dbReference type="NCBI Taxonomy" id="2909236"/>
    <lineage>
        <taxon>Bacteria</taxon>
        <taxon>Pseudomonadati</taxon>
        <taxon>Bacteroidota</taxon>
        <taxon>Chitinophagia</taxon>
        <taxon>Chitinophagales</taxon>
        <taxon>Chitinophagaceae</taxon>
        <taxon>Flavihumibacter</taxon>
    </lineage>
</organism>
<evidence type="ECO:0000256" key="1">
    <source>
        <dbReference type="ARBA" id="ARBA00001445"/>
    </source>
</evidence>
<keyword evidence="9" id="KW-1185">Reference proteome</keyword>
<keyword evidence="3 8" id="KW-0378">Hydrolase</keyword>
<dbReference type="InterPro" id="IPR035398">
    <property type="entry name" value="Bac_rhamnosid_C"/>
</dbReference>
<evidence type="ECO:0000256" key="3">
    <source>
        <dbReference type="ARBA" id="ARBA00022801"/>
    </source>
</evidence>
<evidence type="ECO:0000259" key="4">
    <source>
        <dbReference type="Pfam" id="PF05592"/>
    </source>
</evidence>
<feature type="domain" description="Alpha-L-rhamnosidase C-terminal" evidence="7">
    <location>
        <begin position="763"/>
        <end position="833"/>
    </location>
</feature>
<dbReference type="EC" id="3.2.1.40" evidence="2"/>
<dbReference type="Pfam" id="PF25788">
    <property type="entry name" value="Ig_Rha78A_N"/>
    <property type="match status" value="1"/>
</dbReference>
<dbReference type="SUPFAM" id="SSF48208">
    <property type="entry name" value="Six-hairpin glycosidases"/>
    <property type="match status" value="1"/>
</dbReference>
<dbReference type="InterPro" id="IPR013737">
    <property type="entry name" value="Bac_rhamnosid_N"/>
</dbReference>
<dbReference type="Gene3D" id="2.60.420.10">
    <property type="entry name" value="Maltose phosphorylase, domain 3"/>
    <property type="match status" value="1"/>
</dbReference>
<feature type="domain" description="Alpha-L-rhamnosidase concanavalin-like" evidence="4">
    <location>
        <begin position="318"/>
        <end position="428"/>
    </location>
</feature>
<dbReference type="Gene3D" id="1.50.10.10">
    <property type="match status" value="1"/>
</dbReference>
<reference evidence="8 9" key="1">
    <citation type="submission" date="2022-01" db="EMBL/GenBank/DDBJ databases">
        <title>Flavihumibacter sp. nov., isolated from sediment of a river.</title>
        <authorList>
            <person name="Liu H."/>
        </authorList>
    </citation>
    <scope>NUCLEOTIDE SEQUENCE [LARGE SCALE GENOMIC DNA]</scope>
    <source>
        <strain evidence="8 9">RY-1</strain>
    </source>
</reference>
<dbReference type="Proteomes" id="UP001200145">
    <property type="component" value="Unassembled WGS sequence"/>
</dbReference>
<dbReference type="InterPro" id="IPR035396">
    <property type="entry name" value="Bac_rhamnosid6H"/>
</dbReference>
<feature type="domain" description="Bacterial alpha-L-rhamnosidase N-terminal" evidence="5">
    <location>
        <begin position="137"/>
        <end position="308"/>
    </location>
</feature>
<evidence type="ECO:0000259" key="6">
    <source>
        <dbReference type="Pfam" id="PF17389"/>
    </source>
</evidence>
<dbReference type="RefSeq" id="WP_234864066.1">
    <property type="nucleotide sequence ID" value="NZ_JAKEVY010000001.1"/>
</dbReference>
<evidence type="ECO:0000256" key="2">
    <source>
        <dbReference type="ARBA" id="ARBA00012652"/>
    </source>
</evidence>
<comment type="catalytic activity">
    <reaction evidence="1">
        <text>Hydrolysis of terminal non-reducing alpha-L-rhamnose residues in alpha-L-rhamnosides.</text>
        <dbReference type="EC" id="3.2.1.40"/>
    </reaction>
</comment>
<dbReference type="Pfam" id="PF05592">
    <property type="entry name" value="Bac_rhamnosid"/>
    <property type="match status" value="1"/>
</dbReference>
<dbReference type="InterPro" id="IPR008902">
    <property type="entry name" value="Rhamnosid_concanavalin"/>
</dbReference>
<dbReference type="EMBL" id="JAKEVY010000001">
    <property type="protein sequence ID" value="MCF1713536.1"/>
    <property type="molecule type" value="Genomic_DNA"/>
</dbReference>
<dbReference type="Pfam" id="PF17390">
    <property type="entry name" value="Bac_rhamnosid_C"/>
    <property type="match status" value="1"/>
</dbReference>
<dbReference type="InterPro" id="IPR016007">
    <property type="entry name" value="Alpha_rhamnosid"/>
</dbReference>
<comment type="caution">
    <text evidence="8">The sequence shown here is derived from an EMBL/GenBank/DDBJ whole genome shotgun (WGS) entry which is preliminary data.</text>
</comment>
<accession>A0ABS9BDH6</accession>